<evidence type="ECO:0000259" key="3">
    <source>
        <dbReference type="Pfam" id="PF13767"/>
    </source>
</evidence>
<dbReference type="EMBL" id="FWFU01000004">
    <property type="protein sequence ID" value="SLN62391.1"/>
    <property type="molecule type" value="Genomic_DNA"/>
</dbReference>
<proteinExistence type="predicted"/>
<dbReference type="InterPro" id="IPR025433">
    <property type="entry name" value="DUF4168"/>
</dbReference>
<dbReference type="Proteomes" id="UP000193207">
    <property type="component" value="Unassembled WGS sequence"/>
</dbReference>
<evidence type="ECO:0000256" key="1">
    <source>
        <dbReference type="SAM" id="MobiDB-lite"/>
    </source>
</evidence>
<name>A0A1X6ZVV1_9RHOB</name>
<evidence type="ECO:0000256" key="2">
    <source>
        <dbReference type="SAM" id="SignalP"/>
    </source>
</evidence>
<feature type="chain" id="PRO_5012597908" description="DUF4168 domain-containing protein" evidence="2">
    <location>
        <begin position="24"/>
        <end position="143"/>
    </location>
</feature>
<evidence type="ECO:0000313" key="4">
    <source>
        <dbReference type="EMBL" id="SLN62391.1"/>
    </source>
</evidence>
<sequence>MTFKTMLAPVMTAALALATPLAAQETEAPQQGETQQSEAPAQQSEAPQITAESLSEEQLDAFVEALVAIEAVRADYLPRIQQQESEAEQKAVIEEANVAAIEAVEGVDNMTPEQYMAIGKVAQQDEELNARILAKLEEAQNES</sequence>
<evidence type="ECO:0000313" key="5">
    <source>
        <dbReference type="Proteomes" id="UP000193207"/>
    </source>
</evidence>
<feature type="domain" description="DUF4168" evidence="3">
    <location>
        <begin position="55"/>
        <end position="132"/>
    </location>
</feature>
<feature type="signal peptide" evidence="2">
    <location>
        <begin position="1"/>
        <end position="23"/>
    </location>
</feature>
<keyword evidence="5" id="KW-1185">Reference proteome</keyword>
<feature type="compositionally biased region" description="Low complexity" evidence="1">
    <location>
        <begin position="35"/>
        <end position="48"/>
    </location>
</feature>
<organism evidence="4 5">
    <name type="scientific">Roseovarius halotolerans</name>
    <dbReference type="NCBI Taxonomy" id="505353"/>
    <lineage>
        <taxon>Bacteria</taxon>
        <taxon>Pseudomonadati</taxon>
        <taxon>Pseudomonadota</taxon>
        <taxon>Alphaproteobacteria</taxon>
        <taxon>Rhodobacterales</taxon>
        <taxon>Roseobacteraceae</taxon>
        <taxon>Roseovarius</taxon>
    </lineage>
</organism>
<feature type="region of interest" description="Disordered" evidence="1">
    <location>
        <begin position="22"/>
        <end position="55"/>
    </location>
</feature>
<dbReference type="RefSeq" id="WP_170156516.1">
    <property type="nucleotide sequence ID" value="NZ_FWFU01000004.1"/>
</dbReference>
<keyword evidence="2" id="KW-0732">Signal</keyword>
<gene>
    <name evidence="4" type="ORF">ROH8110_03523</name>
</gene>
<dbReference type="AlphaFoldDB" id="A0A1X6ZVV1"/>
<reference evidence="4 5" key="1">
    <citation type="submission" date="2017-03" db="EMBL/GenBank/DDBJ databases">
        <authorList>
            <person name="Afonso C.L."/>
            <person name="Miller P.J."/>
            <person name="Scott M.A."/>
            <person name="Spackman E."/>
            <person name="Goraichik I."/>
            <person name="Dimitrov K.M."/>
            <person name="Suarez D.L."/>
            <person name="Swayne D.E."/>
        </authorList>
    </citation>
    <scope>NUCLEOTIDE SEQUENCE [LARGE SCALE GENOMIC DNA]</scope>
    <source>
        <strain evidence="4 5">CECT 8110</strain>
    </source>
</reference>
<protein>
    <recommendedName>
        <fullName evidence="3">DUF4168 domain-containing protein</fullName>
    </recommendedName>
</protein>
<dbReference type="Pfam" id="PF13767">
    <property type="entry name" value="DUF4168"/>
    <property type="match status" value="1"/>
</dbReference>
<accession>A0A1X6ZVV1</accession>